<reference evidence="6" key="2">
    <citation type="submission" date="2021-04" db="EMBL/GenBank/DDBJ databases">
        <authorList>
            <person name="Gilroy R."/>
        </authorList>
    </citation>
    <scope>NUCLEOTIDE SEQUENCE</scope>
    <source>
        <strain evidence="6">B3-3758</strain>
    </source>
</reference>
<dbReference type="SUPFAM" id="SSF103473">
    <property type="entry name" value="MFS general substrate transporter"/>
    <property type="match status" value="1"/>
</dbReference>
<feature type="transmembrane region" description="Helical" evidence="4">
    <location>
        <begin position="43"/>
        <end position="65"/>
    </location>
</feature>
<dbReference type="PANTHER" id="PTHR23531:SF1">
    <property type="entry name" value="QUINOLENE RESISTANCE PROTEIN NORA"/>
    <property type="match status" value="1"/>
</dbReference>
<feature type="transmembrane region" description="Helical" evidence="4">
    <location>
        <begin position="74"/>
        <end position="92"/>
    </location>
</feature>
<dbReference type="GO" id="GO:0022857">
    <property type="term" value="F:transmembrane transporter activity"/>
    <property type="evidence" value="ECO:0007669"/>
    <property type="project" value="InterPro"/>
</dbReference>
<feature type="transmembrane region" description="Helical" evidence="4">
    <location>
        <begin position="133"/>
        <end position="154"/>
    </location>
</feature>
<dbReference type="InterPro" id="IPR020846">
    <property type="entry name" value="MFS_dom"/>
</dbReference>
<reference evidence="6" key="1">
    <citation type="journal article" date="2021" name="PeerJ">
        <title>Extensive microbial diversity within the chicken gut microbiome revealed by metagenomics and culture.</title>
        <authorList>
            <person name="Gilroy R."/>
            <person name="Ravi A."/>
            <person name="Getino M."/>
            <person name="Pursley I."/>
            <person name="Horton D.L."/>
            <person name="Alikhan N.F."/>
            <person name="Baker D."/>
            <person name="Gharbi K."/>
            <person name="Hall N."/>
            <person name="Watson M."/>
            <person name="Adriaenssens E.M."/>
            <person name="Foster-Nyarko E."/>
            <person name="Jarju S."/>
            <person name="Secka A."/>
            <person name="Antonio M."/>
            <person name="Oren A."/>
            <person name="Chaudhuri R.R."/>
            <person name="La Ragione R."/>
            <person name="Hildebrand F."/>
            <person name="Pallen M.J."/>
        </authorList>
    </citation>
    <scope>NUCLEOTIDE SEQUENCE</scope>
    <source>
        <strain evidence="6">B3-3758</strain>
    </source>
</reference>
<feature type="transmembrane region" description="Helical" evidence="4">
    <location>
        <begin position="98"/>
        <end position="121"/>
    </location>
</feature>
<evidence type="ECO:0000256" key="2">
    <source>
        <dbReference type="ARBA" id="ARBA00022989"/>
    </source>
</evidence>
<accession>A0A9E2NMM2</accession>
<dbReference type="PROSITE" id="PS50850">
    <property type="entry name" value="MFS"/>
    <property type="match status" value="1"/>
</dbReference>
<sequence length="220" mass="23571">MRRSSIDAAPALLSRNFALVCVAGFLLYASAYAVLLPLMRSGLALEVCLPFLLGMQVVGPFHAWLADRFRRKHLLVYPFMGVLLVSVGYAYASTPPQYAALALVQGMCFGLAASAGITLSIDVVHTGRRTRANMVYAFLTRLGMAAGSVVGLWVMPLQTYHWLAPVVAGAAGVLAAAWMYVPFRAPIGLPVMSTDRYVSGRAVFPAFNVGLLALACGVWT</sequence>
<evidence type="ECO:0000256" key="4">
    <source>
        <dbReference type="SAM" id="Phobius"/>
    </source>
</evidence>
<evidence type="ECO:0000256" key="1">
    <source>
        <dbReference type="ARBA" id="ARBA00022692"/>
    </source>
</evidence>
<keyword evidence="2 4" id="KW-1133">Transmembrane helix</keyword>
<dbReference type="InterPro" id="IPR052714">
    <property type="entry name" value="MFS_Exporter"/>
</dbReference>
<feature type="transmembrane region" description="Helical" evidence="4">
    <location>
        <begin position="202"/>
        <end position="219"/>
    </location>
</feature>
<dbReference type="PANTHER" id="PTHR23531">
    <property type="entry name" value="QUINOLENE RESISTANCE PROTEIN NORA"/>
    <property type="match status" value="1"/>
</dbReference>
<feature type="domain" description="Major facilitator superfamily (MFS) profile" evidence="5">
    <location>
        <begin position="1"/>
        <end position="220"/>
    </location>
</feature>
<dbReference type="AlphaFoldDB" id="A0A9E2NMM2"/>
<dbReference type="Gene3D" id="1.20.1250.20">
    <property type="entry name" value="MFS general substrate transporter like domains"/>
    <property type="match status" value="1"/>
</dbReference>
<evidence type="ECO:0000256" key="3">
    <source>
        <dbReference type="ARBA" id="ARBA00023136"/>
    </source>
</evidence>
<keyword evidence="3 4" id="KW-0472">Membrane</keyword>
<comment type="caution">
    <text evidence="6">The sequence shown here is derived from an EMBL/GenBank/DDBJ whole genome shotgun (WGS) entry which is preliminary data.</text>
</comment>
<dbReference type="Proteomes" id="UP000824236">
    <property type="component" value="Unassembled WGS sequence"/>
</dbReference>
<evidence type="ECO:0000313" key="7">
    <source>
        <dbReference type="Proteomes" id="UP000824236"/>
    </source>
</evidence>
<gene>
    <name evidence="6" type="ORF">H9791_01085</name>
</gene>
<dbReference type="Pfam" id="PF07690">
    <property type="entry name" value="MFS_1"/>
    <property type="match status" value="1"/>
</dbReference>
<keyword evidence="1 4" id="KW-0812">Transmembrane</keyword>
<organism evidence="6 7">
    <name type="scientific">Candidatus Bacteroides intestinipullorum</name>
    <dbReference type="NCBI Taxonomy" id="2838471"/>
    <lineage>
        <taxon>Bacteria</taxon>
        <taxon>Pseudomonadati</taxon>
        <taxon>Bacteroidota</taxon>
        <taxon>Bacteroidia</taxon>
        <taxon>Bacteroidales</taxon>
        <taxon>Bacteroidaceae</taxon>
        <taxon>Bacteroides</taxon>
    </lineage>
</organism>
<feature type="transmembrane region" description="Helical" evidence="4">
    <location>
        <begin position="160"/>
        <end position="181"/>
    </location>
</feature>
<proteinExistence type="predicted"/>
<dbReference type="EMBL" id="JAHLFO010000009">
    <property type="protein sequence ID" value="MBU3813090.1"/>
    <property type="molecule type" value="Genomic_DNA"/>
</dbReference>
<evidence type="ECO:0000313" key="6">
    <source>
        <dbReference type="EMBL" id="MBU3813090.1"/>
    </source>
</evidence>
<name>A0A9E2NMM2_9BACE</name>
<protein>
    <submittedName>
        <fullName evidence="6">MFS transporter</fullName>
    </submittedName>
</protein>
<dbReference type="InterPro" id="IPR036259">
    <property type="entry name" value="MFS_trans_sf"/>
</dbReference>
<evidence type="ECO:0000259" key="5">
    <source>
        <dbReference type="PROSITE" id="PS50850"/>
    </source>
</evidence>
<dbReference type="InterPro" id="IPR011701">
    <property type="entry name" value="MFS"/>
</dbReference>
<feature type="non-terminal residue" evidence="6">
    <location>
        <position position="220"/>
    </location>
</feature>